<dbReference type="InterPro" id="IPR036397">
    <property type="entry name" value="RNaseH_sf"/>
</dbReference>
<dbReference type="SUPFAM" id="SSF53098">
    <property type="entry name" value="Ribonuclease H-like"/>
    <property type="match status" value="1"/>
</dbReference>
<reference evidence="1 2" key="1">
    <citation type="submission" date="2021-08" db="EMBL/GenBank/DDBJ databases">
        <authorList>
            <person name="Tuo L."/>
        </authorList>
    </citation>
    <scope>NUCLEOTIDE SEQUENCE [LARGE SCALE GENOMIC DNA]</scope>
    <source>
        <strain evidence="1 2">JCM 31229</strain>
    </source>
</reference>
<protein>
    <submittedName>
        <fullName evidence="1">Transcriptional regulator</fullName>
    </submittedName>
</protein>
<organism evidence="1 2">
    <name type="scientific">Sphingomonas colocasiae</name>
    <dbReference type="NCBI Taxonomy" id="1848973"/>
    <lineage>
        <taxon>Bacteria</taxon>
        <taxon>Pseudomonadati</taxon>
        <taxon>Pseudomonadota</taxon>
        <taxon>Alphaproteobacteria</taxon>
        <taxon>Sphingomonadales</taxon>
        <taxon>Sphingomonadaceae</taxon>
        <taxon>Sphingomonas</taxon>
    </lineage>
</organism>
<dbReference type="InterPro" id="IPR012337">
    <property type="entry name" value="RNaseH-like_sf"/>
</dbReference>
<evidence type="ECO:0000313" key="2">
    <source>
        <dbReference type="Proteomes" id="UP000706039"/>
    </source>
</evidence>
<dbReference type="RefSeq" id="WP_222990714.1">
    <property type="nucleotide sequence ID" value="NZ_JAINVV010000006.1"/>
</dbReference>
<evidence type="ECO:0000313" key="1">
    <source>
        <dbReference type="EMBL" id="MBY8823495.1"/>
    </source>
</evidence>
<dbReference type="EMBL" id="JAINVV010000006">
    <property type="protein sequence ID" value="MBY8823495.1"/>
    <property type="molecule type" value="Genomic_DNA"/>
</dbReference>
<proteinExistence type="predicted"/>
<sequence>MLVFLDFEASSLGKRSYPIEVAWVFEDGRSEAHLIRPAPAWTDWDEDAEAIHKLSRSALMRDGTDHNLVATRMVETLSGHDLLASAPSWDGKWLSTLLRGAGLPRHSLRLRGSDAARRECASAILRPVISAERLSENVEALLEQCAVRVFEKQPAHRALADAEDDYAHWRAVRTAAEEVAVLQHDRTLPANLHA</sequence>
<accession>A0ABS7PQ93</accession>
<dbReference type="Proteomes" id="UP000706039">
    <property type="component" value="Unassembled WGS sequence"/>
</dbReference>
<gene>
    <name evidence="1" type="ORF">K7G82_14420</name>
</gene>
<comment type="caution">
    <text evidence="1">The sequence shown here is derived from an EMBL/GenBank/DDBJ whole genome shotgun (WGS) entry which is preliminary data.</text>
</comment>
<name>A0ABS7PQ93_9SPHN</name>
<dbReference type="Gene3D" id="3.30.420.10">
    <property type="entry name" value="Ribonuclease H-like superfamily/Ribonuclease H"/>
    <property type="match status" value="1"/>
</dbReference>
<keyword evidence="2" id="KW-1185">Reference proteome</keyword>